<evidence type="ECO:0000313" key="2">
    <source>
        <dbReference type="EMBL" id="KAJ6819182.1"/>
    </source>
</evidence>
<comment type="caution">
    <text evidence="1">The sequence shown here is derived from an EMBL/GenBank/DDBJ whole genome shotgun (WGS) entry which is preliminary data.</text>
</comment>
<dbReference type="Proteomes" id="UP001140949">
    <property type="component" value="Unassembled WGS sequence"/>
</dbReference>
<organism evidence="1 3">
    <name type="scientific">Iris pallida</name>
    <name type="common">Sweet iris</name>
    <dbReference type="NCBI Taxonomy" id="29817"/>
    <lineage>
        <taxon>Eukaryota</taxon>
        <taxon>Viridiplantae</taxon>
        <taxon>Streptophyta</taxon>
        <taxon>Embryophyta</taxon>
        <taxon>Tracheophyta</taxon>
        <taxon>Spermatophyta</taxon>
        <taxon>Magnoliopsida</taxon>
        <taxon>Liliopsida</taxon>
        <taxon>Asparagales</taxon>
        <taxon>Iridaceae</taxon>
        <taxon>Iridoideae</taxon>
        <taxon>Irideae</taxon>
        <taxon>Iris</taxon>
    </lineage>
</organism>
<dbReference type="EMBL" id="JANAVB010026444">
    <property type="protein sequence ID" value="KAJ6819182.1"/>
    <property type="molecule type" value="Genomic_DNA"/>
</dbReference>
<keyword evidence="3" id="KW-1185">Reference proteome</keyword>
<name>A0AAX6E4B3_IRIPA</name>
<sequence>MFNGTEGSLWRNLGCLNIYRLARKATTRKAVTYRMITSTKQKVTKSAVAQGSLQLNKDCSLSP</sequence>
<evidence type="ECO:0000313" key="3">
    <source>
        <dbReference type="Proteomes" id="UP001140949"/>
    </source>
</evidence>
<gene>
    <name evidence="1" type="ORF">M6B38_210970</name>
    <name evidence="2" type="ORF">M6B38_403735</name>
</gene>
<reference evidence="1" key="2">
    <citation type="submission" date="2023-04" db="EMBL/GenBank/DDBJ databases">
        <authorList>
            <person name="Bruccoleri R.E."/>
            <person name="Oakeley E.J."/>
            <person name="Faust A.-M."/>
            <person name="Dessus-Babus S."/>
            <person name="Altorfer M."/>
            <person name="Burckhardt D."/>
            <person name="Oertli M."/>
            <person name="Naumann U."/>
            <person name="Petersen F."/>
            <person name="Wong J."/>
        </authorList>
    </citation>
    <scope>NUCLEOTIDE SEQUENCE</scope>
    <source>
        <strain evidence="1">GSM-AAB239-AS_SAM_17_03QT</strain>
        <tissue evidence="1">Leaf</tissue>
    </source>
</reference>
<evidence type="ECO:0000313" key="1">
    <source>
        <dbReference type="EMBL" id="KAJ6798785.1"/>
    </source>
</evidence>
<protein>
    <submittedName>
        <fullName evidence="1">FT-interacting protein 1-like</fullName>
    </submittedName>
</protein>
<accession>A0AAX6E4B3</accession>
<dbReference type="AlphaFoldDB" id="A0AAX6E4B3"/>
<reference evidence="1" key="1">
    <citation type="journal article" date="2023" name="GigaByte">
        <title>Genome assembly of the bearded iris, Iris pallida Lam.</title>
        <authorList>
            <person name="Bruccoleri R.E."/>
            <person name="Oakeley E.J."/>
            <person name="Faust A.M.E."/>
            <person name="Altorfer M."/>
            <person name="Dessus-Babus S."/>
            <person name="Burckhardt D."/>
            <person name="Oertli M."/>
            <person name="Naumann U."/>
            <person name="Petersen F."/>
            <person name="Wong J."/>
        </authorList>
    </citation>
    <scope>NUCLEOTIDE SEQUENCE</scope>
    <source>
        <strain evidence="1">GSM-AAB239-AS_SAM_17_03QT</strain>
    </source>
</reference>
<proteinExistence type="predicted"/>
<dbReference type="EMBL" id="JANAVB010040218">
    <property type="protein sequence ID" value="KAJ6798785.1"/>
    <property type="molecule type" value="Genomic_DNA"/>
</dbReference>